<comment type="caution">
    <text evidence="1">The sequence shown here is derived from an EMBL/GenBank/DDBJ whole genome shotgun (WGS) entry which is preliminary data.</text>
</comment>
<protein>
    <submittedName>
        <fullName evidence="1">Uncharacterized protein</fullName>
    </submittedName>
</protein>
<sequence length="77" mass="9126">MNIHISKNTGFQTWDQRTIFGEYPLHIRPGNFTVTILFHDLEAIRRMYEMLAQMMMEIDGESWIPKASRFSQPANHE</sequence>
<gene>
    <name evidence="1" type="ORF">Metus_0756</name>
</gene>
<evidence type="ECO:0000313" key="2">
    <source>
        <dbReference type="Proteomes" id="UP000288215"/>
    </source>
</evidence>
<name>A0A3S3TQY5_METS7</name>
<organism evidence="1 2">
    <name type="scientific">Methanosuratincola subterraneus</name>
    <dbReference type="NCBI Taxonomy" id="2593994"/>
    <lineage>
        <taxon>Archaea</taxon>
        <taxon>Thermoproteota</taxon>
        <taxon>Methanosuratincolia</taxon>
        <taxon>Candidatus Methanomethylicales</taxon>
        <taxon>Candidatus Methanomethylicaceae</taxon>
        <taxon>Candidatus Methanosuratincola (ex Vanwonterghem et al. 2016)</taxon>
    </lineage>
</organism>
<dbReference type="AlphaFoldDB" id="A0A3S3TQY5"/>
<reference evidence="1 2" key="1">
    <citation type="submission" date="2018-12" db="EMBL/GenBank/DDBJ databases">
        <title>The complete genome of the methanogenic archaea of the candidate phylum Verstraetearchaeota, obtained from the metagenome of underground thermal water.</title>
        <authorList>
            <person name="Kadnikov V.V."/>
            <person name="Mardanov A.V."/>
            <person name="Beletsky A.V."/>
            <person name="Karnachuk O.V."/>
            <person name="Ravin N.V."/>
        </authorList>
    </citation>
    <scope>NUCLEOTIDE SEQUENCE [LARGE SCALE GENOMIC DNA]</scope>
    <source>
        <strain evidence="1">Ch88</strain>
    </source>
</reference>
<proteinExistence type="predicted"/>
<accession>A0A3S3TQY5</accession>
<dbReference type="EMBL" id="RXGA01000006">
    <property type="protein sequence ID" value="RWX72696.1"/>
    <property type="molecule type" value="Genomic_DNA"/>
</dbReference>
<evidence type="ECO:0000313" key="1">
    <source>
        <dbReference type="EMBL" id="RWX72696.1"/>
    </source>
</evidence>
<dbReference type="Proteomes" id="UP000288215">
    <property type="component" value="Unassembled WGS sequence"/>
</dbReference>